<dbReference type="InParanoid" id="A0A0C3DEH5"/>
<dbReference type="Proteomes" id="UP000053989">
    <property type="component" value="Unassembled WGS sequence"/>
</dbReference>
<dbReference type="AlphaFoldDB" id="A0A0C3DEH5"/>
<evidence type="ECO:0000313" key="2">
    <source>
        <dbReference type="Proteomes" id="UP000053989"/>
    </source>
</evidence>
<reference evidence="2" key="2">
    <citation type="submission" date="2015-01" db="EMBL/GenBank/DDBJ databases">
        <title>Evolutionary Origins and Diversification of the Mycorrhizal Mutualists.</title>
        <authorList>
            <consortium name="DOE Joint Genome Institute"/>
            <consortium name="Mycorrhizal Genomics Consortium"/>
            <person name="Kohler A."/>
            <person name="Kuo A."/>
            <person name="Nagy L.G."/>
            <person name="Floudas D."/>
            <person name="Copeland A."/>
            <person name="Barry K.W."/>
            <person name="Cichocki N."/>
            <person name="Veneault-Fourrey C."/>
            <person name="LaButti K."/>
            <person name="Lindquist E.A."/>
            <person name="Lipzen A."/>
            <person name="Lundell T."/>
            <person name="Morin E."/>
            <person name="Murat C."/>
            <person name="Riley R."/>
            <person name="Ohm R."/>
            <person name="Sun H."/>
            <person name="Tunlid A."/>
            <person name="Henrissat B."/>
            <person name="Grigoriev I.V."/>
            <person name="Hibbett D.S."/>
            <person name="Martin F."/>
        </authorList>
    </citation>
    <scope>NUCLEOTIDE SEQUENCE [LARGE SCALE GENOMIC DNA]</scope>
    <source>
        <strain evidence="2">Foug A</strain>
    </source>
</reference>
<accession>A0A0C3DEH5</accession>
<proteinExistence type="predicted"/>
<dbReference type="HOGENOM" id="CLU_2543918_0_0_1"/>
<keyword evidence="2" id="KW-1185">Reference proteome</keyword>
<evidence type="ECO:0000313" key="1">
    <source>
        <dbReference type="EMBL" id="KIM54779.1"/>
    </source>
</evidence>
<protein>
    <submittedName>
        <fullName evidence="1">Uncharacterized protein</fullName>
    </submittedName>
</protein>
<sequence>MTLAQFSAAVPVPSVVGAYRAKAGATLDRIYGRNIVRLRLSLICVIDQAIGESSISYMPFSHQLQLLRGLGDFISGKSNVALS</sequence>
<organism evidence="1 2">
    <name type="scientific">Scleroderma citrinum Foug A</name>
    <dbReference type="NCBI Taxonomy" id="1036808"/>
    <lineage>
        <taxon>Eukaryota</taxon>
        <taxon>Fungi</taxon>
        <taxon>Dikarya</taxon>
        <taxon>Basidiomycota</taxon>
        <taxon>Agaricomycotina</taxon>
        <taxon>Agaricomycetes</taxon>
        <taxon>Agaricomycetidae</taxon>
        <taxon>Boletales</taxon>
        <taxon>Sclerodermatineae</taxon>
        <taxon>Sclerodermataceae</taxon>
        <taxon>Scleroderma</taxon>
    </lineage>
</organism>
<dbReference type="EMBL" id="KN822147">
    <property type="protein sequence ID" value="KIM54779.1"/>
    <property type="molecule type" value="Genomic_DNA"/>
</dbReference>
<name>A0A0C3DEH5_9AGAM</name>
<reference evidence="1 2" key="1">
    <citation type="submission" date="2014-04" db="EMBL/GenBank/DDBJ databases">
        <authorList>
            <consortium name="DOE Joint Genome Institute"/>
            <person name="Kuo A."/>
            <person name="Kohler A."/>
            <person name="Nagy L.G."/>
            <person name="Floudas D."/>
            <person name="Copeland A."/>
            <person name="Barry K.W."/>
            <person name="Cichocki N."/>
            <person name="Veneault-Fourrey C."/>
            <person name="LaButti K."/>
            <person name="Lindquist E.A."/>
            <person name="Lipzen A."/>
            <person name="Lundell T."/>
            <person name="Morin E."/>
            <person name="Murat C."/>
            <person name="Sun H."/>
            <person name="Tunlid A."/>
            <person name="Henrissat B."/>
            <person name="Grigoriev I.V."/>
            <person name="Hibbett D.S."/>
            <person name="Martin F."/>
            <person name="Nordberg H.P."/>
            <person name="Cantor M.N."/>
            <person name="Hua S.X."/>
        </authorList>
    </citation>
    <scope>NUCLEOTIDE SEQUENCE [LARGE SCALE GENOMIC DNA]</scope>
    <source>
        <strain evidence="1 2">Foug A</strain>
    </source>
</reference>
<gene>
    <name evidence="1" type="ORF">SCLCIDRAFT_1221705</name>
</gene>